<reference evidence="7 8" key="1">
    <citation type="journal article" date="2021" name="bioRxiv">
        <title>Unraveling nitrogen, sulfur and carbon metabolic pathways and microbial community transcriptional responses to substrate deprivation and toxicity stresses in a bioreactor mimicking anoxic brackish coastal sediment conditions.</title>
        <authorList>
            <person name="Martins P.D."/>
            <person name="Echeveste M.J."/>
            <person name="Arshad A."/>
            <person name="Kurth J."/>
            <person name="Ouboter H."/>
            <person name="Jetten M.S.M."/>
            <person name="Welte C.U."/>
        </authorList>
    </citation>
    <scope>NUCLEOTIDE SEQUENCE [LARGE SCALE GENOMIC DNA]</scope>
    <source>
        <strain evidence="7">MAG_38</strain>
    </source>
</reference>
<keyword evidence="5" id="KW-0472">Membrane</keyword>
<comment type="caution">
    <text evidence="7">The sequence shown here is derived from an EMBL/GenBank/DDBJ whole genome shotgun (WGS) entry which is preliminary data.</text>
</comment>
<comment type="subcellular location">
    <subcellularLocation>
        <location evidence="1">Cell membrane</location>
        <topology evidence="1">Multi-pass membrane protein</topology>
    </subcellularLocation>
</comment>
<evidence type="ECO:0000256" key="3">
    <source>
        <dbReference type="ARBA" id="ARBA00022692"/>
    </source>
</evidence>
<name>A0AAJ1EJD1_9BACT</name>
<feature type="domain" description="Single Cache" evidence="6">
    <location>
        <begin position="33"/>
        <end position="111"/>
    </location>
</feature>
<proteinExistence type="predicted"/>
<evidence type="ECO:0000313" key="8">
    <source>
        <dbReference type="Proteomes" id="UP001197609"/>
    </source>
</evidence>
<keyword evidence="2" id="KW-1003">Cell membrane</keyword>
<evidence type="ECO:0000259" key="6">
    <source>
        <dbReference type="SMART" id="SM01049"/>
    </source>
</evidence>
<evidence type="ECO:0000256" key="1">
    <source>
        <dbReference type="ARBA" id="ARBA00004651"/>
    </source>
</evidence>
<dbReference type="Gene3D" id="3.30.450.20">
    <property type="entry name" value="PAS domain"/>
    <property type="match status" value="1"/>
</dbReference>
<dbReference type="Proteomes" id="UP001197609">
    <property type="component" value="Unassembled WGS sequence"/>
</dbReference>
<keyword evidence="3" id="KW-0812">Transmembrane</keyword>
<sequence>MKRRALYGGIFILFGVVFLLASPGLSATPEPQSEQAKQIKALVNKTVTFIESKGKGAFPELKKKDSEWYKGDTYIFVNDMNGTVLLLPTEPELEGKNLIDMKDANGKLWMRAFIETAKTRGSGWVDYMWPKPGTDKPSKKISYIKKAKMPDGKMVFVGAGMYVE</sequence>
<evidence type="ECO:0000256" key="2">
    <source>
        <dbReference type="ARBA" id="ARBA00022475"/>
    </source>
</evidence>
<organism evidence="7 8">
    <name type="scientific">Candidatus Methylomirabilis tolerans</name>
    <dbReference type="NCBI Taxonomy" id="3123416"/>
    <lineage>
        <taxon>Bacteria</taxon>
        <taxon>Candidatus Methylomirabilota</taxon>
        <taxon>Candidatus Methylomirabilia</taxon>
        <taxon>Candidatus Methylomirabilales</taxon>
        <taxon>Candidatus Methylomirabilaceae</taxon>
        <taxon>Candidatus Methylomirabilis</taxon>
    </lineage>
</organism>
<dbReference type="InterPro" id="IPR004010">
    <property type="entry name" value="Double_Cache_2"/>
</dbReference>
<protein>
    <submittedName>
        <fullName evidence="7">Cache domain-containing protein</fullName>
    </submittedName>
</protein>
<accession>A0AAJ1EJD1</accession>
<dbReference type="SMART" id="SM01049">
    <property type="entry name" value="Cache_2"/>
    <property type="match status" value="1"/>
</dbReference>
<dbReference type="EMBL" id="JAIOIU010000080">
    <property type="protein sequence ID" value="MBZ0159795.1"/>
    <property type="molecule type" value="Genomic_DNA"/>
</dbReference>
<dbReference type="AlphaFoldDB" id="A0AAJ1EJD1"/>
<evidence type="ECO:0000256" key="4">
    <source>
        <dbReference type="ARBA" id="ARBA00022989"/>
    </source>
</evidence>
<evidence type="ECO:0000256" key="5">
    <source>
        <dbReference type="ARBA" id="ARBA00023136"/>
    </source>
</evidence>
<gene>
    <name evidence="7" type="ORF">K8G79_06650</name>
</gene>
<keyword evidence="4" id="KW-1133">Transmembrane helix</keyword>
<dbReference type="GO" id="GO:0005886">
    <property type="term" value="C:plasma membrane"/>
    <property type="evidence" value="ECO:0007669"/>
    <property type="project" value="UniProtKB-SubCell"/>
</dbReference>
<dbReference type="Pfam" id="PF08269">
    <property type="entry name" value="dCache_2"/>
    <property type="match status" value="1"/>
</dbReference>
<evidence type="ECO:0000313" key="7">
    <source>
        <dbReference type="EMBL" id="MBZ0159795.1"/>
    </source>
</evidence>
<dbReference type="InterPro" id="IPR033480">
    <property type="entry name" value="sCache_2"/>
</dbReference>